<evidence type="ECO:0000313" key="1">
    <source>
        <dbReference type="EMBL" id="PKQ78778.1"/>
    </source>
</evidence>
<gene>
    <name evidence="1" type="ORF">CJP16_09535</name>
</gene>
<dbReference type="InterPro" id="IPR023146">
    <property type="entry name" value="YfbU_alpha-helical_sf"/>
</dbReference>
<dbReference type="Gene3D" id="1.10.3190.10">
    <property type="entry name" value="yfbu gene product, domain 2"/>
    <property type="match status" value="1"/>
</dbReference>
<dbReference type="AlphaFoldDB" id="A0A2N3IZZ9"/>
<comment type="caution">
    <text evidence="1">The sequence shown here is derived from an EMBL/GenBank/DDBJ whole genome shotgun (WGS) entry which is preliminary data.</text>
</comment>
<proteinExistence type="predicted"/>
<dbReference type="RefSeq" id="WP_101324512.1">
    <property type="nucleotide sequence ID" value="NZ_NQMM01000027.1"/>
</dbReference>
<dbReference type="EMBL" id="NQMM01000027">
    <property type="protein sequence ID" value="PKQ78778.1"/>
    <property type="molecule type" value="Genomic_DNA"/>
</dbReference>
<accession>A0A2N3IZZ9</accession>
<evidence type="ECO:0000313" key="2">
    <source>
        <dbReference type="Proteomes" id="UP000233467"/>
    </source>
</evidence>
<protein>
    <recommendedName>
        <fullName evidence="3">YfbU family protein</fullName>
    </recommendedName>
</protein>
<dbReference type="SUPFAM" id="SSF116960">
    <property type="entry name" value="YfbU-like"/>
    <property type="match status" value="1"/>
</dbReference>
<evidence type="ECO:0008006" key="3">
    <source>
        <dbReference type="Google" id="ProtNLM"/>
    </source>
</evidence>
<reference evidence="1 2" key="1">
    <citation type="journal article" date="2017" name="Front. Microbiol.">
        <title>Strong Genomic and Phenotypic Heterogeneity in the Aeromonas sobria Species Complex.</title>
        <authorList>
            <person name="Gauthier J."/>
            <person name="Vincent A.T."/>
            <person name="Charette S.J."/>
            <person name="Derome N."/>
        </authorList>
    </citation>
    <scope>NUCLEOTIDE SEQUENCE [LARGE SCALE GENOMIC DNA]</scope>
    <source>
        <strain evidence="1 2">TM18</strain>
    </source>
</reference>
<keyword evidence="2" id="KW-1185">Reference proteome</keyword>
<sequence length="168" mass="20268">MEFTRKERLNLINQYKILAKLYPEDAEYYDELREILEDGYEIFYSMVDQWIGDDMPKEEGEFVLNILDLYRFIEDYKRISKDESIISHYRSSFMGFDGNNEGEYMAFARFLIIKQGKFSEQKDYLRKNDNLNSHMPMVDIYKRMLNKWDALGKPYQLTAEQIQQILDS</sequence>
<dbReference type="InterPro" id="IPR005587">
    <property type="entry name" value="UPF0304_YfbU"/>
</dbReference>
<dbReference type="NCBIfam" id="NF003936">
    <property type="entry name" value="PRK05445.1"/>
    <property type="match status" value="1"/>
</dbReference>
<organism evidence="1 2">
    <name type="scientific">Aeromonas sobria</name>
    <dbReference type="NCBI Taxonomy" id="646"/>
    <lineage>
        <taxon>Bacteria</taxon>
        <taxon>Pseudomonadati</taxon>
        <taxon>Pseudomonadota</taxon>
        <taxon>Gammaproteobacteria</taxon>
        <taxon>Aeromonadales</taxon>
        <taxon>Aeromonadaceae</taxon>
        <taxon>Aeromonas</taxon>
    </lineage>
</organism>
<dbReference type="Gene3D" id="1.10.287.680">
    <property type="entry name" value="Helix hairpin bin"/>
    <property type="match status" value="1"/>
</dbReference>
<dbReference type="Proteomes" id="UP000233467">
    <property type="component" value="Unassembled WGS sequence"/>
</dbReference>
<dbReference type="Pfam" id="PF03887">
    <property type="entry name" value="YfbU"/>
    <property type="match status" value="1"/>
</dbReference>
<name>A0A2N3IZZ9_AERSO</name>
<dbReference type="InterPro" id="IPR023145">
    <property type="entry name" value="YfbU_helix-hairpin_sf"/>
</dbReference>